<reference evidence="3" key="2">
    <citation type="submission" date="2023-04" db="EMBL/GenBank/DDBJ databases">
        <authorList>
            <person name="Beletskiy A.V."/>
            <person name="Mardanov A.V."/>
            <person name="Ravin N.V."/>
        </authorList>
    </citation>
    <scope>NUCLEOTIDE SEQUENCE</scope>
    <source>
        <strain evidence="3">GKL-01</strain>
    </source>
</reference>
<dbReference type="Proteomes" id="UP001300672">
    <property type="component" value="Chromosome"/>
</dbReference>
<evidence type="ECO:0000256" key="1">
    <source>
        <dbReference type="SAM" id="SignalP"/>
    </source>
</evidence>
<feature type="domain" description="SGNH" evidence="2">
    <location>
        <begin position="43"/>
        <end position="250"/>
    </location>
</feature>
<feature type="signal peptide" evidence="1">
    <location>
        <begin position="1"/>
        <end position="21"/>
    </location>
</feature>
<dbReference type="KEGG" id="tdu:QJT80_06210"/>
<keyword evidence="3" id="KW-0378">Hydrolase</keyword>
<evidence type="ECO:0000313" key="3">
    <source>
        <dbReference type="EMBL" id="WGZ92071.1"/>
    </source>
</evidence>
<dbReference type="Pfam" id="PF19040">
    <property type="entry name" value="SGNH"/>
    <property type="match status" value="1"/>
</dbReference>
<dbReference type="InterPro" id="IPR043968">
    <property type="entry name" value="SGNH"/>
</dbReference>
<sequence length="261" mass="29116">MKLIALGLLLLFSSVSGVSYADAQQASAAYMRHYFVSFLKKPFDEQDSRRKLLVIGDSHAQDFLNALHEVNALDKVQISTRYVPTRCQLSLSDTQAEHYLPADRKLCESSDHLSLMQDAIAQADIVVLASSWQLWSAQQLPQTLKQLALKPTQQLIVVGRKSFGTVKPADYADHNAEELRQLRNPVDNNQVEINETLQRLLPAQQFIDMQATICDASNTCPLFTPDLQLISFDGGHLTQAGAKFVGEQLLKNPLVQALRVE</sequence>
<keyword evidence="1" id="KW-0732">Signal</keyword>
<name>A0AA95KGY2_9GAMM</name>
<feature type="chain" id="PRO_5041728233" evidence="1">
    <location>
        <begin position="22"/>
        <end position="261"/>
    </location>
</feature>
<proteinExistence type="predicted"/>
<evidence type="ECO:0000259" key="2">
    <source>
        <dbReference type="Pfam" id="PF19040"/>
    </source>
</evidence>
<reference evidence="3" key="1">
    <citation type="journal article" date="2023" name="Int. J. Mol. Sci.">
        <title>Metagenomics Revealed a New Genus 'Candidatus Thiocaldithrix dubininis' gen. nov., sp. nov. and a New Species 'Candidatus Thiothrix putei' sp. nov. in the Family Thiotrichaceae, Some Members of Which Have Traits of Both Na+- and H+-Motive Energetics.</title>
        <authorList>
            <person name="Ravin N.V."/>
            <person name="Muntyan M.S."/>
            <person name="Smolyakov D.D."/>
            <person name="Rudenko T.S."/>
            <person name="Beletsky A.V."/>
            <person name="Mardanov A.V."/>
            <person name="Grabovich M.Y."/>
        </authorList>
    </citation>
    <scope>NUCLEOTIDE SEQUENCE</scope>
    <source>
        <strain evidence="3">GKL-01</strain>
    </source>
</reference>
<dbReference type="EMBL" id="CP124755">
    <property type="protein sequence ID" value="WGZ92071.1"/>
    <property type="molecule type" value="Genomic_DNA"/>
</dbReference>
<gene>
    <name evidence="3" type="ORF">QJT80_06210</name>
</gene>
<protein>
    <submittedName>
        <fullName evidence="3">SGNH hydrolase domain-containing protein</fullName>
    </submittedName>
</protein>
<accession>A0AA95KGY2</accession>
<dbReference type="GO" id="GO:0016787">
    <property type="term" value="F:hydrolase activity"/>
    <property type="evidence" value="ECO:0007669"/>
    <property type="project" value="UniProtKB-KW"/>
</dbReference>
<organism evidence="3">
    <name type="scientific">Candidatus Thiocaldithrix dubininis</name>
    <dbReference type="NCBI Taxonomy" id="3080823"/>
    <lineage>
        <taxon>Bacteria</taxon>
        <taxon>Pseudomonadati</taxon>
        <taxon>Pseudomonadota</taxon>
        <taxon>Gammaproteobacteria</taxon>
        <taxon>Thiotrichales</taxon>
        <taxon>Thiotrichaceae</taxon>
        <taxon>Candidatus Thiocaldithrix</taxon>
    </lineage>
</organism>
<dbReference type="AlphaFoldDB" id="A0AA95KGY2"/>